<sequence>MNTSTQENVSAKFVNPTAKNIQWDEKSIEHRRMSTSSAWVFNLSKHYRFAKADARQLQVNSNNKQFEYICRLLKANTCEVIYFDEDFSFEQTQIIRKLQKSTGTQLHSAKLAYLFEDNLALAS</sequence>
<dbReference type="RefSeq" id="WP_311367801.1">
    <property type="nucleotide sequence ID" value="NZ_JAVRHX010000001.1"/>
</dbReference>
<protein>
    <submittedName>
        <fullName evidence="1">Uncharacterized protein</fullName>
    </submittedName>
</protein>
<gene>
    <name evidence="1" type="ORF">RM552_05670</name>
</gene>
<reference evidence="1 2" key="1">
    <citation type="submission" date="2023-09" db="EMBL/GenBank/DDBJ databases">
        <authorList>
            <person name="Rey-Velasco X."/>
        </authorList>
    </citation>
    <scope>NUCLEOTIDE SEQUENCE [LARGE SCALE GENOMIC DNA]</scope>
    <source>
        <strain evidence="1 2">P117</strain>
    </source>
</reference>
<evidence type="ECO:0000313" key="2">
    <source>
        <dbReference type="Proteomes" id="UP001253545"/>
    </source>
</evidence>
<proteinExistence type="predicted"/>
<dbReference type="EMBL" id="JAVRHX010000001">
    <property type="protein sequence ID" value="MDT0594323.1"/>
    <property type="molecule type" value="Genomic_DNA"/>
</dbReference>
<evidence type="ECO:0000313" key="1">
    <source>
        <dbReference type="EMBL" id="MDT0594323.1"/>
    </source>
</evidence>
<name>A0ABU2ZQL2_9ALTE</name>
<comment type="caution">
    <text evidence="1">The sequence shown here is derived from an EMBL/GenBank/DDBJ whole genome shotgun (WGS) entry which is preliminary data.</text>
</comment>
<organism evidence="1 2">
    <name type="scientific">Glaciecola petra</name>
    <dbReference type="NCBI Taxonomy" id="3075602"/>
    <lineage>
        <taxon>Bacteria</taxon>
        <taxon>Pseudomonadati</taxon>
        <taxon>Pseudomonadota</taxon>
        <taxon>Gammaproteobacteria</taxon>
        <taxon>Alteromonadales</taxon>
        <taxon>Alteromonadaceae</taxon>
        <taxon>Glaciecola</taxon>
    </lineage>
</organism>
<dbReference type="Proteomes" id="UP001253545">
    <property type="component" value="Unassembled WGS sequence"/>
</dbReference>
<accession>A0ABU2ZQL2</accession>
<keyword evidence="2" id="KW-1185">Reference proteome</keyword>